<dbReference type="AlphaFoldDB" id="A0A1G8M2W6"/>
<organism evidence="1 2">
    <name type="scientific">Bacteroides ovatus</name>
    <dbReference type="NCBI Taxonomy" id="28116"/>
    <lineage>
        <taxon>Bacteria</taxon>
        <taxon>Pseudomonadati</taxon>
        <taxon>Bacteroidota</taxon>
        <taxon>Bacteroidia</taxon>
        <taxon>Bacteroidales</taxon>
        <taxon>Bacteroidaceae</taxon>
        <taxon>Bacteroides</taxon>
    </lineage>
</organism>
<dbReference type="EMBL" id="FNDO01000060">
    <property type="protein sequence ID" value="SDI62274.1"/>
    <property type="molecule type" value="Genomic_DNA"/>
</dbReference>
<accession>A0A1G8M2W6</accession>
<reference evidence="1 2" key="1">
    <citation type="submission" date="2016-10" db="EMBL/GenBank/DDBJ databases">
        <authorList>
            <person name="de Groot N.N."/>
        </authorList>
    </citation>
    <scope>NUCLEOTIDE SEQUENCE [LARGE SCALE GENOMIC DNA]</scope>
    <source>
        <strain evidence="1 2">NLAE-zl-C57</strain>
    </source>
</reference>
<proteinExistence type="predicted"/>
<dbReference type="Proteomes" id="UP000181870">
    <property type="component" value="Unassembled WGS sequence"/>
</dbReference>
<sequence length="39" mass="4575">MHISSLNNFTTEDTEDTEFFSLFLQVKQSDKYVRSCVTL</sequence>
<protein>
    <submittedName>
        <fullName evidence="1">Uncharacterized protein</fullName>
    </submittedName>
</protein>
<evidence type="ECO:0000313" key="1">
    <source>
        <dbReference type="EMBL" id="SDI62274.1"/>
    </source>
</evidence>
<name>A0A1G8M2W6_BACOV</name>
<evidence type="ECO:0000313" key="2">
    <source>
        <dbReference type="Proteomes" id="UP000181870"/>
    </source>
</evidence>
<gene>
    <name evidence="1" type="ORF">SAMN05192582_10604</name>
</gene>